<protein>
    <recommendedName>
        <fullName evidence="3">DUF469 family protein</fullName>
    </recommendedName>
</protein>
<keyword evidence="2" id="KW-1185">Reference proteome</keyword>
<reference evidence="1 2" key="1">
    <citation type="submission" date="2020-08" db="EMBL/GenBank/DDBJ databases">
        <title>Genomic Encyclopedia of Type Strains, Phase IV (KMG-IV): sequencing the most valuable type-strain genomes for metagenomic binning, comparative biology and taxonomic classification.</title>
        <authorList>
            <person name="Goeker M."/>
        </authorList>
    </citation>
    <scope>NUCLEOTIDE SEQUENCE [LARGE SCALE GENOMIC DNA]</scope>
    <source>
        <strain evidence="1 2">DSM 106739</strain>
    </source>
</reference>
<evidence type="ECO:0000313" key="2">
    <source>
        <dbReference type="Proteomes" id="UP000561045"/>
    </source>
</evidence>
<dbReference type="AlphaFoldDB" id="A0A840BTC4"/>
<dbReference type="InterPro" id="IPR007416">
    <property type="entry name" value="YggL_50S_bp"/>
</dbReference>
<comment type="caution">
    <text evidence="1">The sequence shown here is derived from an EMBL/GenBank/DDBJ whole genome shotgun (WGS) entry which is preliminary data.</text>
</comment>
<sequence>MPLANTRTRIRGMNRRQRKKIRVGEFQEFVFAFRLATHTPLSAGDFAHFSAEFGRFVGEAGPIVGGMARLEEHGAIFGSVASRDRGSPSEENRSAVEGWLKARPEVASTEVGPMFDAWR</sequence>
<dbReference type="GO" id="GO:0005829">
    <property type="term" value="C:cytosol"/>
    <property type="evidence" value="ECO:0007669"/>
    <property type="project" value="TreeGrafter"/>
</dbReference>
<dbReference type="Proteomes" id="UP000561045">
    <property type="component" value="Unassembled WGS sequence"/>
</dbReference>
<dbReference type="RefSeq" id="WP_183635514.1">
    <property type="nucleotide sequence ID" value="NZ_BAABLE010000005.1"/>
</dbReference>
<gene>
    <name evidence="1" type="ORF">GGR36_002953</name>
</gene>
<evidence type="ECO:0000313" key="1">
    <source>
        <dbReference type="EMBL" id="MBB4013607.1"/>
    </source>
</evidence>
<dbReference type="PANTHER" id="PTHR38778:SF1">
    <property type="entry name" value="CYTOPLASMIC PROTEIN"/>
    <property type="match status" value="1"/>
</dbReference>
<organism evidence="1 2">
    <name type="scientific">Niveibacterium umoris</name>
    <dbReference type="NCBI Taxonomy" id="1193620"/>
    <lineage>
        <taxon>Bacteria</taxon>
        <taxon>Pseudomonadati</taxon>
        <taxon>Pseudomonadota</taxon>
        <taxon>Betaproteobacteria</taxon>
        <taxon>Rhodocyclales</taxon>
        <taxon>Rhodocyclaceae</taxon>
        <taxon>Niveibacterium</taxon>
    </lineage>
</organism>
<dbReference type="EMBL" id="JACIET010000002">
    <property type="protein sequence ID" value="MBB4013607.1"/>
    <property type="molecule type" value="Genomic_DNA"/>
</dbReference>
<accession>A0A840BTC4</accession>
<dbReference type="Pfam" id="PF04320">
    <property type="entry name" value="YggL_50S_bp"/>
    <property type="match status" value="1"/>
</dbReference>
<name>A0A840BTC4_9RHOO</name>
<dbReference type="PANTHER" id="PTHR38778">
    <property type="entry name" value="CYTOPLASMIC PROTEIN-RELATED"/>
    <property type="match status" value="1"/>
</dbReference>
<proteinExistence type="predicted"/>
<evidence type="ECO:0008006" key="3">
    <source>
        <dbReference type="Google" id="ProtNLM"/>
    </source>
</evidence>